<dbReference type="Proteomes" id="UP000233597">
    <property type="component" value="Unassembled WGS sequence"/>
</dbReference>
<dbReference type="AlphaFoldDB" id="A0A2N3KTI6"/>
<evidence type="ECO:0000313" key="3">
    <source>
        <dbReference type="Proteomes" id="UP000233597"/>
    </source>
</evidence>
<organism evidence="2 3">
    <name type="scientific">Thalassospira marina</name>
    <dbReference type="NCBI Taxonomy" id="2048283"/>
    <lineage>
        <taxon>Bacteria</taxon>
        <taxon>Pseudomonadati</taxon>
        <taxon>Pseudomonadota</taxon>
        <taxon>Alphaproteobacteria</taxon>
        <taxon>Rhodospirillales</taxon>
        <taxon>Thalassospiraceae</taxon>
        <taxon>Thalassospira</taxon>
    </lineage>
</organism>
<proteinExistence type="predicted"/>
<evidence type="ECO:0000256" key="1">
    <source>
        <dbReference type="SAM" id="MobiDB-lite"/>
    </source>
</evidence>
<accession>A0A2N3KTI6</accession>
<gene>
    <name evidence="2" type="ORF">COO20_12650</name>
</gene>
<feature type="region of interest" description="Disordered" evidence="1">
    <location>
        <begin position="38"/>
        <end position="57"/>
    </location>
</feature>
<name>A0A2N3KTI6_9PROT</name>
<evidence type="ECO:0000313" key="2">
    <source>
        <dbReference type="EMBL" id="PKR53851.1"/>
    </source>
</evidence>
<protein>
    <submittedName>
        <fullName evidence="2">Uncharacterized protein</fullName>
    </submittedName>
</protein>
<reference evidence="2 3" key="1">
    <citation type="submission" date="2017-09" db="EMBL/GenBank/DDBJ databases">
        <title>Biodiversity and function of Thalassospira species in the particle-attached aromatic-hydrocarbon-degrading consortia from the surface seawater of the South China Sea.</title>
        <authorList>
            <person name="Dong C."/>
            <person name="Liu R."/>
            <person name="Shao Z."/>
        </authorList>
    </citation>
    <scope>NUCLEOTIDE SEQUENCE [LARGE SCALE GENOMIC DNA]</scope>
    <source>
        <strain evidence="2 3">CSC1P2</strain>
    </source>
</reference>
<comment type="caution">
    <text evidence="2">The sequence shown here is derived from an EMBL/GenBank/DDBJ whole genome shotgun (WGS) entry which is preliminary data.</text>
</comment>
<dbReference type="RefSeq" id="WP_133125812.1">
    <property type="nucleotide sequence ID" value="NZ_NWTK01000007.1"/>
</dbReference>
<dbReference type="OrthoDB" id="8372821at2"/>
<dbReference type="EMBL" id="NWTK01000007">
    <property type="protein sequence ID" value="PKR53851.1"/>
    <property type="molecule type" value="Genomic_DNA"/>
</dbReference>
<sequence>MLIDTSQMPVILIRSKEHHVDSFETQFQQVLDRNDPFVLVSDHSPEDHEDETSEDRKQRTLFMKKVGDQMRKLCRGMIMVTGKDDMPAAIRLVAANAGKAFGFPIMFVKTEAEGIAKGRTLFDNDARPQTSK</sequence>